<evidence type="ECO:0000313" key="2">
    <source>
        <dbReference type="EMBL" id="KAJ7714545.1"/>
    </source>
</evidence>
<proteinExistence type="predicted"/>
<gene>
    <name evidence="2" type="ORF">B0H16DRAFT_1899063</name>
</gene>
<dbReference type="AlphaFoldDB" id="A0AAD7H8I9"/>
<name>A0AAD7H8I9_9AGAR</name>
<feature type="region of interest" description="Disordered" evidence="1">
    <location>
        <begin position="14"/>
        <end position="38"/>
    </location>
</feature>
<keyword evidence="3" id="KW-1185">Reference proteome</keyword>
<organism evidence="2 3">
    <name type="scientific">Mycena metata</name>
    <dbReference type="NCBI Taxonomy" id="1033252"/>
    <lineage>
        <taxon>Eukaryota</taxon>
        <taxon>Fungi</taxon>
        <taxon>Dikarya</taxon>
        <taxon>Basidiomycota</taxon>
        <taxon>Agaricomycotina</taxon>
        <taxon>Agaricomycetes</taxon>
        <taxon>Agaricomycetidae</taxon>
        <taxon>Agaricales</taxon>
        <taxon>Marasmiineae</taxon>
        <taxon>Mycenaceae</taxon>
        <taxon>Mycena</taxon>
    </lineage>
</organism>
<sequence length="332" mass="36739">MQWLRRKRTVRLPIPLPPPYVPDTETKQPERRTNPHQSPSRFCIHIQRVPCNWSLIIALAAFLESLGHASDLVRKPPFQLKHTHLLSPLAHALILSIGLYHHPSFELAVERLPNPAVSGILRRTRPSPHLTCARDANSGTPRAVYLSGLVPYTLRSSSALDEDGFDTCSAVARPTVSHSNEASTAGRRAVECLQKPPSAVILLLRARWRKIEADWCTESHISAAQTQVSNTICRLTFDADRPITHHHSPTIFHVVLLSWVILPAGQRCSAATKISDKDRVGLDEEAKIASGDGASYTLHSAAIHGGEGSVYIHRGMSGERNRVILRSFYNSS</sequence>
<dbReference type="Proteomes" id="UP001215598">
    <property type="component" value="Unassembled WGS sequence"/>
</dbReference>
<evidence type="ECO:0000313" key="3">
    <source>
        <dbReference type="Proteomes" id="UP001215598"/>
    </source>
</evidence>
<feature type="compositionally biased region" description="Basic and acidic residues" evidence="1">
    <location>
        <begin position="24"/>
        <end position="33"/>
    </location>
</feature>
<dbReference type="EMBL" id="JARKIB010000323">
    <property type="protein sequence ID" value="KAJ7714545.1"/>
    <property type="molecule type" value="Genomic_DNA"/>
</dbReference>
<comment type="caution">
    <text evidence="2">The sequence shown here is derived from an EMBL/GenBank/DDBJ whole genome shotgun (WGS) entry which is preliminary data.</text>
</comment>
<accession>A0AAD7H8I9</accession>
<protein>
    <submittedName>
        <fullName evidence="2">Uncharacterized protein</fullName>
    </submittedName>
</protein>
<evidence type="ECO:0000256" key="1">
    <source>
        <dbReference type="SAM" id="MobiDB-lite"/>
    </source>
</evidence>
<reference evidence="2" key="1">
    <citation type="submission" date="2023-03" db="EMBL/GenBank/DDBJ databases">
        <title>Massive genome expansion in bonnet fungi (Mycena s.s.) driven by repeated elements and novel gene families across ecological guilds.</title>
        <authorList>
            <consortium name="Lawrence Berkeley National Laboratory"/>
            <person name="Harder C.B."/>
            <person name="Miyauchi S."/>
            <person name="Viragh M."/>
            <person name="Kuo A."/>
            <person name="Thoen E."/>
            <person name="Andreopoulos B."/>
            <person name="Lu D."/>
            <person name="Skrede I."/>
            <person name="Drula E."/>
            <person name="Henrissat B."/>
            <person name="Morin E."/>
            <person name="Kohler A."/>
            <person name="Barry K."/>
            <person name="LaButti K."/>
            <person name="Morin E."/>
            <person name="Salamov A."/>
            <person name="Lipzen A."/>
            <person name="Mereny Z."/>
            <person name="Hegedus B."/>
            <person name="Baldrian P."/>
            <person name="Stursova M."/>
            <person name="Weitz H."/>
            <person name="Taylor A."/>
            <person name="Grigoriev I.V."/>
            <person name="Nagy L.G."/>
            <person name="Martin F."/>
            <person name="Kauserud H."/>
        </authorList>
    </citation>
    <scope>NUCLEOTIDE SEQUENCE</scope>
    <source>
        <strain evidence="2">CBHHK182m</strain>
    </source>
</reference>